<keyword evidence="7 13" id="KW-0472">Membrane</keyword>
<dbReference type="AlphaFoldDB" id="A0AA40HJ40"/>
<dbReference type="InterPro" id="IPR018490">
    <property type="entry name" value="cNMP-bd_dom_sf"/>
</dbReference>
<comment type="caution">
    <text evidence="15">The sequence shown here is derived from an EMBL/GenBank/DDBJ whole genome shotgun (WGS) entry which is preliminary data.</text>
</comment>
<feature type="transmembrane region" description="Helical" evidence="13">
    <location>
        <begin position="60"/>
        <end position="78"/>
    </location>
</feature>
<dbReference type="InterPro" id="IPR050866">
    <property type="entry name" value="CNG_cation_channel"/>
</dbReference>
<evidence type="ECO:0000256" key="10">
    <source>
        <dbReference type="ARBA" id="ARBA00044635"/>
    </source>
</evidence>
<comment type="subcellular location">
    <subcellularLocation>
        <location evidence="2">Membrane</location>
        <topology evidence="2">Multi-pass membrane protein</topology>
    </subcellularLocation>
</comment>
<dbReference type="Gene3D" id="1.10.287.70">
    <property type="match status" value="1"/>
</dbReference>
<dbReference type="PANTHER" id="PTHR45638:SF8">
    <property type="entry name" value="CYCLIC NUCLEOTIDE-GATED CATION CHANNEL BETA-3"/>
    <property type="match status" value="1"/>
</dbReference>
<dbReference type="FunFam" id="1.10.287.70:FF:000072">
    <property type="entry name" value="Cyclic nucleotide gated channel beta 3"/>
    <property type="match status" value="1"/>
</dbReference>
<gene>
    <name evidence="15" type="ORF">QTO34_007849</name>
</gene>
<dbReference type="EMBL" id="JAULJE010000019">
    <property type="protein sequence ID" value="KAK1332163.1"/>
    <property type="molecule type" value="Genomic_DNA"/>
</dbReference>
<sequence>MDPHELARHYRSSTKFQLDVAAVMPLDVFCLFFGFNPIFRTNRILKRESCSAVLHRVARTAGCLLFALHVNACIYYWASDHQGIGTTRWVYNGEGNMYLRCYYWAVRSLITIGGLPEPQTLFEIVFQLLNFFLGVFVFSSLIGQVSQDEKTSFPLQPSIPAVKLAECRVPAAALEPRPENWVRGRLSGLCFQMRDVIGAATAAQNNFRASLDRTVTYMNSYSIPRPVQARVRAWYEYTWDAQRMLDESDLLEALPAAMQSALAVDMNFSILSNIDLFKASASRW</sequence>
<dbReference type="Pfam" id="PF00520">
    <property type="entry name" value="Ion_trans"/>
    <property type="match status" value="1"/>
</dbReference>
<dbReference type="Gene3D" id="1.10.287.630">
    <property type="entry name" value="Helix hairpin bin"/>
    <property type="match status" value="1"/>
</dbReference>
<dbReference type="SUPFAM" id="SSF81324">
    <property type="entry name" value="Voltage-gated potassium channels"/>
    <property type="match status" value="1"/>
</dbReference>
<feature type="transmembrane region" description="Helical" evidence="13">
    <location>
        <begin position="20"/>
        <end position="39"/>
    </location>
</feature>
<evidence type="ECO:0000259" key="14">
    <source>
        <dbReference type="Pfam" id="PF00520"/>
    </source>
</evidence>
<evidence type="ECO:0000256" key="7">
    <source>
        <dbReference type="ARBA" id="ARBA00023136"/>
    </source>
</evidence>
<proteinExistence type="predicted"/>
<dbReference type="GO" id="GO:0006816">
    <property type="term" value="P:calcium ion transport"/>
    <property type="evidence" value="ECO:0007669"/>
    <property type="project" value="UniProtKB-ARBA"/>
</dbReference>
<dbReference type="GO" id="GO:0044877">
    <property type="term" value="F:protein-containing complex binding"/>
    <property type="evidence" value="ECO:0007669"/>
    <property type="project" value="TreeGrafter"/>
</dbReference>
<comment type="catalytic activity">
    <reaction evidence="10">
        <text>Li(+)(in) = Li(+)(out)</text>
        <dbReference type="Rhea" id="RHEA:78551"/>
        <dbReference type="ChEBI" id="CHEBI:49713"/>
    </reaction>
</comment>
<dbReference type="GO" id="GO:0005886">
    <property type="term" value="C:plasma membrane"/>
    <property type="evidence" value="ECO:0007669"/>
    <property type="project" value="TreeGrafter"/>
</dbReference>
<keyword evidence="5 13" id="KW-1133">Transmembrane helix</keyword>
<feature type="transmembrane region" description="Helical" evidence="13">
    <location>
        <begin position="124"/>
        <end position="143"/>
    </location>
</feature>
<evidence type="ECO:0000256" key="9">
    <source>
        <dbReference type="ARBA" id="ARBA00023303"/>
    </source>
</evidence>
<keyword evidence="3" id="KW-0813">Transport</keyword>
<dbReference type="Proteomes" id="UP001177744">
    <property type="component" value="Unassembled WGS sequence"/>
</dbReference>
<feature type="non-terminal residue" evidence="15">
    <location>
        <position position="284"/>
    </location>
</feature>
<evidence type="ECO:0000256" key="13">
    <source>
        <dbReference type="SAM" id="Phobius"/>
    </source>
</evidence>
<dbReference type="GO" id="GO:0017071">
    <property type="term" value="C:intracellular cyclic nucleotide activated cation channel complex"/>
    <property type="evidence" value="ECO:0007669"/>
    <property type="project" value="TreeGrafter"/>
</dbReference>
<comment type="catalytic activity">
    <reaction evidence="11">
        <text>Rb(+)(in) = Rb(+)(out)</text>
        <dbReference type="Rhea" id="RHEA:78547"/>
        <dbReference type="ChEBI" id="CHEBI:49847"/>
    </reaction>
</comment>
<evidence type="ECO:0000256" key="6">
    <source>
        <dbReference type="ARBA" id="ARBA00023065"/>
    </source>
</evidence>
<dbReference type="GO" id="GO:0005222">
    <property type="term" value="F:intracellularly cAMP-activated cation channel activity"/>
    <property type="evidence" value="ECO:0007669"/>
    <property type="project" value="TreeGrafter"/>
</dbReference>
<accession>A0AA40HJ40</accession>
<dbReference type="GO" id="GO:0001750">
    <property type="term" value="C:photoreceptor outer segment"/>
    <property type="evidence" value="ECO:0007669"/>
    <property type="project" value="TreeGrafter"/>
</dbReference>
<dbReference type="PANTHER" id="PTHR45638">
    <property type="entry name" value="CYCLIC NUCLEOTIDE-GATED CATION CHANNEL SUBUNIT A"/>
    <property type="match status" value="1"/>
</dbReference>
<reference evidence="15" key="1">
    <citation type="submission" date="2023-06" db="EMBL/GenBank/DDBJ databases">
        <title>Reference genome for the Northern bat (Eptesicus nilssonii), a most northern bat species.</title>
        <authorList>
            <person name="Laine V.N."/>
            <person name="Pulliainen A.T."/>
            <person name="Lilley T.M."/>
        </authorList>
    </citation>
    <scope>NUCLEOTIDE SEQUENCE</scope>
    <source>
        <strain evidence="15">BLF_Eptnil</strain>
        <tissue evidence="15">Kidney</tissue>
    </source>
</reference>
<dbReference type="GO" id="GO:0030553">
    <property type="term" value="F:cGMP binding"/>
    <property type="evidence" value="ECO:0007669"/>
    <property type="project" value="TreeGrafter"/>
</dbReference>
<evidence type="ECO:0000256" key="5">
    <source>
        <dbReference type="ARBA" id="ARBA00022989"/>
    </source>
</evidence>
<keyword evidence="6" id="KW-0406">Ion transport</keyword>
<dbReference type="SUPFAM" id="SSF51206">
    <property type="entry name" value="cAMP-binding domain-like"/>
    <property type="match status" value="1"/>
</dbReference>
<evidence type="ECO:0000256" key="3">
    <source>
        <dbReference type="ARBA" id="ARBA00022448"/>
    </source>
</evidence>
<evidence type="ECO:0000256" key="11">
    <source>
        <dbReference type="ARBA" id="ARBA00044657"/>
    </source>
</evidence>
<evidence type="ECO:0000313" key="16">
    <source>
        <dbReference type="Proteomes" id="UP001177744"/>
    </source>
</evidence>
<comment type="catalytic activity">
    <reaction evidence="12">
        <text>Cs(+)(in) = Cs(+)(out)</text>
        <dbReference type="Rhea" id="RHEA:78555"/>
        <dbReference type="ChEBI" id="CHEBI:49547"/>
    </reaction>
</comment>
<feature type="domain" description="Ion transport" evidence="14">
    <location>
        <begin position="7"/>
        <end position="146"/>
    </location>
</feature>
<evidence type="ECO:0000256" key="8">
    <source>
        <dbReference type="ARBA" id="ARBA00023286"/>
    </source>
</evidence>
<dbReference type="FunFam" id="1.10.287.630:FF:000001">
    <property type="entry name" value="Cyclic nucleotide-gated channel alpha 3"/>
    <property type="match status" value="1"/>
</dbReference>
<keyword evidence="4 13" id="KW-0812">Transmembrane</keyword>
<name>A0AA40HJ40_CNENI</name>
<evidence type="ECO:0000256" key="1">
    <source>
        <dbReference type="ARBA" id="ARBA00000309"/>
    </source>
</evidence>
<evidence type="ECO:0000256" key="2">
    <source>
        <dbReference type="ARBA" id="ARBA00004141"/>
    </source>
</evidence>
<organism evidence="15 16">
    <name type="scientific">Cnephaeus nilssonii</name>
    <name type="common">Northern bat</name>
    <name type="synonym">Eptesicus nilssonii</name>
    <dbReference type="NCBI Taxonomy" id="3371016"/>
    <lineage>
        <taxon>Eukaryota</taxon>
        <taxon>Metazoa</taxon>
        <taxon>Chordata</taxon>
        <taxon>Craniata</taxon>
        <taxon>Vertebrata</taxon>
        <taxon>Euteleostomi</taxon>
        <taxon>Mammalia</taxon>
        <taxon>Eutheria</taxon>
        <taxon>Laurasiatheria</taxon>
        <taxon>Chiroptera</taxon>
        <taxon>Yangochiroptera</taxon>
        <taxon>Vespertilionidae</taxon>
        <taxon>Cnephaeus</taxon>
    </lineage>
</organism>
<comment type="catalytic activity">
    <reaction evidence="1">
        <text>NH4(+)(in) = NH4(+)(out)</text>
        <dbReference type="Rhea" id="RHEA:28747"/>
        <dbReference type="ChEBI" id="CHEBI:28938"/>
    </reaction>
</comment>
<keyword evidence="9" id="KW-0407">Ion channel</keyword>
<protein>
    <recommendedName>
        <fullName evidence="14">Ion transport domain-containing protein</fullName>
    </recommendedName>
</protein>
<keyword evidence="8" id="KW-1071">Ligand-gated ion channel</keyword>
<dbReference type="GO" id="GO:0005223">
    <property type="term" value="F:intracellularly cGMP-activated cation channel activity"/>
    <property type="evidence" value="ECO:0007669"/>
    <property type="project" value="TreeGrafter"/>
</dbReference>
<evidence type="ECO:0000313" key="15">
    <source>
        <dbReference type="EMBL" id="KAK1332163.1"/>
    </source>
</evidence>
<dbReference type="InterPro" id="IPR005821">
    <property type="entry name" value="Ion_trans_dom"/>
</dbReference>
<keyword evidence="16" id="KW-1185">Reference proteome</keyword>
<evidence type="ECO:0000256" key="12">
    <source>
        <dbReference type="ARBA" id="ARBA00044691"/>
    </source>
</evidence>
<evidence type="ECO:0000256" key="4">
    <source>
        <dbReference type="ARBA" id="ARBA00022692"/>
    </source>
</evidence>